<comment type="function">
    <text evidence="8">Initiates the restart of stalled replication forks, which reloads the replicative helicase on sites other than the origin of replication. Recognizes and binds to abandoned replication forks and remodels them to uncover a helicase loading site. Promotes assembly of the primosome at these replication forks.</text>
</comment>
<name>A0ABX1JKB4_9MICC</name>
<evidence type="ECO:0000256" key="4">
    <source>
        <dbReference type="ARBA" id="ARBA00022741"/>
    </source>
</evidence>
<reference evidence="10 11" key="1">
    <citation type="submission" date="2020-04" db="EMBL/GenBank/DDBJ databases">
        <authorList>
            <person name="Liu S."/>
        </authorList>
    </citation>
    <scope>NUCLEOTIDE SEQUENCE [LARGE SCALE GENOMIC DNA]</scope>
    <source>
        <strain evidence="10 11">CGMCC 1.15091</strain>
    </source>
</reference>
<evidence type="ECO:0000256" key="5">
    <source>
        <dbReference type="ARBA" id="ARBA00022833"/>
    </source>
</evidence>
<dbReference type="Gene3D" id="3.40.50.300">
    <property type="entry name" value="P-loop containing nucleotide triphosphate hydrolases"/>
    <property type="match status" value="1"/>
</dbReference>
<dbReference type="PANTHER" id="PTHR30580:SF0">
    <property type="entry name" value="PRIMOSOMAL PROTEIN N"/>
    <property type="match status" value="1"/>
</dbReference>
<proteinExistence type="inferred from homology"/>
<keyword evidence="2 8" id="KW-0235">DNA replication</keyword>
<organism evidence="10 11">
    <name type="scientific">Arthrobacter deserti</name>
    <dbReference type="NCBI Taxonomy" id="1742687"/>
    <lineage>
        <taxon>Bacteria</taxon>
        <taxon>Bacillati</taxon>
        <taxon>Actinomycetota</taxon>
        <taxon>Actinomycetes</taxon>
        <taxon>Micrococcales</taxon>
        <taxon>Micrococcaceae</taxon>
        <taxon>Arthrobacter</taxon>
    </lineage>
</organism>
<evidence type="ECO:0000256" key="2">
    <source>
        <dbReference type="ARBA" id="ARBA00022705"/>
    </source>
</evidence>
<keyword evidence="1 8" id="KW-0639">Primosome</keyword>
<keyword evidence="5 8" id="KW-0862">Zinc</keyword>
<dbReference type="Pfam" id="PF17764">
    <property type="entry name" value="PriA_3primeBD"/>
    <property type="match status" value="1"/>
</dbReference>
<dbReference type="Proteomes" id="UP000523795">
    <property type="component" value="Unassembled WGS sequence"/>
</dbReference>
<accession>A0ABX1JKB4</accession>
<feature type="binding site" evidence="8">
    <location>
        <position position="425"/>
    </location>
    <ligand>
        <name>Zn(2+)</name>
        <dbReference type="ChEBI" id="CHEBI:29105"/>
        <label>2</label>
    </ligand>
</feature>
<dbReference type="InterPro" id="IPR042115">
    <property type="entry name" value="PriA_3primeBD_sf"/>
</dbReference>
<dbReference type="Gene3D" id="3.40.1440.60">
    <property type="entry name" value="PriA, 3(prime) DNA-binding domain"/>
    <property type="match status" value="1"/>
</dbReference>
<protein>
    <recommendedName>
        <fullName evidence="8">Probable replication restart protein PriA</fullName>
    </recommendedName>
    <alternativeName>
        <fullName evidence="8">Putative ATP-dependent DNA helicase PriA</fullName>
    </alternativeName>
</protein>
<evidence type="ECO:0000256" key="6">
    <source>
        <dbReference type="ARBA" id="ARBA00022840"/>
    </source>
</evidence>
<comment type="similarity">
    <text evidence="8">Belongs to the helicase family. PriA subfamily.</text>
</comment>
<feature type="binding site" evidence="8">
    <location>
        <position position="416"/>
    </location>
    <ligand>
        <name>Zn(2+)</name>
        <dbReference type="ChEBI" id="CHEBI:29105"/>
        <label>1</label>
    </ligand>
</feature>
<sequence>MADAGAGDPVQLSLLQGFGQPARARGTSPAAAADPVAQVLDESPLPHLDRFFDYLVPEELADAAVPGARVKARFAGQELAGYITGRRAEAPEGVRLVPLSKVVSPQPVLTPGLLRLATAVAERYAGTVSDVVRAAVPPRVAKVDQEFAGREAAAASPAVLPAPVVDASCFAGYTSGPAYLAHLAAGESPRAVLTSHRSYGPAAWTAQVAAAAAATVQSGRGALVVVPDARDLARMESALAAVLGAEGYLRLSAEDGPTLRYRNYLRLLHGEVRVAVGTRSAAYAPLRELGLIALWDDGDDLYVEQRAPYQHTREVLLLRAGQEECAVLLASAARSTEAERLVRHGWARPIQCERPVLRAQTPRVLNTADSFQQERDPLLAHARLPQAAWQAARDGLERGPVLVQVARTGFSPALSCQDCRTPARCPDCSGPLGQPGRAAVPVCRWCGRLAADYRCPACGSARLRASMAGAARTAEELGRAFPGVAVVSSAGEHVKDAVGARPALVVATPGAEPVAEAGYAAALLLDGNAMLSRESLRASEETLRRWFGAASLVRPAAEGGIVVVTADSDTVVGHLVRWDPAGAASRELDLRRELQLPPAVRIAALTGSPAGIELFLQDLDLPQVRLVGPVPLEARDAAVHRLLIFFGYREAAAVAAALRTRKAALSAKRTKDPVQVRLDGLDFI</sequence>
<keyword evidence="7 8" id="KW-0238">DNA-binding</keyword>
<keyword evidence="6 8" id="KW-0067">ATP-binding</keyword>
<evidence type="ECO:0000256" key="3">
    <source>
        <dbReference type="ARBA" id="ARBA00022723"/>
    </source>
</evidence>
<keyword evidence="11" id="KW-1185">Reference proteome</keyword>
<dbReference type="PANTHER" id="PTHR30580">
    <property type="entry name" value="PRIMOSOMAL PROTEIN N"/>
    <property type="match status" value="1"/>
</dbReference>
<dbReference type="InterPro" id="IPR005259">
    <property type="entry name" value="PriA"/>
</dbReference>
<feature type="binding site" evidence="8">
    <location>
        <position position="419"/>
    </location>
    <ligand>
        <name>Zn(2+)</name>
        <dbReference type="ChEBI" id="CHEBI:29105"/>
        <label>1</label>
    </ligand>
</feature>
<comment type="subunit">
    <text evidence="8">Component of the replication restart primosome.</text>
</comment>
<feature type="binding site" evidence="8">
    <location>
        <position position="458"/>
    </location>
    <ligand>
        <name>Zn(2+)</name>
        <dbReference type="ChEBI" id="CHEBI:29105"/>
        <label>1</label>
    </ligand>
</feature>
<dbReference type="HAMAP" id="MF_00983">
    <property type="entry name" value="PriA"/>
    <property type="match status" value="1"/>
</dbReference>
<evidence type="ECO:0000256" key="8">
    <source>
        <dbReference type="HAMAP-Rule" id="MF_00983"/>
    </source>
</evidence>
<keyword evidence="3 8" id="KW-0479">Metal-binding</keyword>
<comment type="cofactor">
    <cofactor evidence="8">
        <name>Zn(2+)</name>
        <dbReference type="ChEBI" id="CHEBI:29105"/>
    </cofactor>
    <text evidence="8">Binds 2 zinc ions per subunit.</text>
</comment>
<dbReference type="EMBL" id="JAAZSR010000033">
    <property type="protein sequence ID" value="NKX49723.1"/>
    <property type="molecule type" value="Genomic_DNA"/>
</dbReference>
<comment type="caution">
    <text evidence="8">As this protein does not have any detectable helicase domains, it probably does not have helicase activity.</text>
</comment>
<feature type="binding site" evidence="8">
    <location>
        <position position="455"/>
    </location>
    <ligand>
        <name>Zn(2+)</name>
        <dbReference type="ChEBI" id="CHEBI:29105"/>
        <label>1</label>
    </ligand>
</feature>
<dbReference type="InterPro" id="IPR027417">
    <property type="entry name" value="P-loop_NTPase"/>
</dbReference>
<comment type="caution">
    <text evidence="10">The sequence shown here is derived from an EMBL/GenBank/DDBJ whole genome shotgun (WGS) entry which is preliminary data.</text>
</comment>
<evidence type="ECO:0000313" key="11">
    <source>
        <dbReference type="Proteomes" id="UP000523795"/>
    </source>
</evidence>
<gene>
    <name evidence="8" type="primary">priA</name>
    <name evidence="10" type="ORF">HER39_03860</name>
</gene>
<dbReference type="InterPro" id="IPR041222">
    <property type="entry name" value="PriA_3primeBD"/>
</dbReference>
<evidence type="ECO:0000256" key="1">
    <source>
        <dbReference type="ARBA" id="ARBA00022515"/>
    </source>
</evidence>
<evidence type="ECO:0000313" key="10">
    <source>
        <dbReference type="EMBL" id="NKX49723.1"/>
    </source>
</evidence>
<feature type="binding site" evidence="8">
    <location>
        <position position="428"/>
    </location>
    <ligand>
        <name>Zn(2+)</name>
        <dbReference type="ChEBI" id="CHEBI:29105"/>
        <label>2</label>
    </ligand>
</feature>
<evidence type="ECO:0000259" key="9">
    <source>
        <dbReference type="Pfam" id="PF17764"/>
    </source>
</evidence>
<feature type="binding site" evidence="8">
    <location>
        <position position="446"/>
    </location>
    <ligand>
        <name>Zn(2+)</name>
        <dbReference type="ChEBI" id="CHEBI:29105"/>
        <label>2</label>
    </ligand>
</feature>
<feature type="domain" description="Primosomal protein N' 3' DNA-binding" evidence="9">
    <location>
        <begin position="44"/>
        <end position="137"/>
    </location>
</feature>
<keyword evidence="4 8" id="KW-0547">Nucleotide-binding</keyword>
<evidence type="ECO:0000256" key="7">
    <source>
        <dbReference type="ARBA" id="ARBA00023125"/>
    </source>
</evidence>
<feature type="binding site" evidence="8">
    <location>
        <position position="443"/>
    </location>
    <ligand>
        <name>Zn(2+)</name>
        <dbReference type="ChEBI" id="CHEBI:29105"/>
        <label>2</label>
    </ligand>
</feature>